<organism evidence="2 3">
    <name type="scientific">Secundilactobacillus folii</name>
    <dbReference type="NCBI Taxonomy" id="2678357"/>
    <lineage>
        <taxon>Bacteria</taxon>
        <taxon>Bacillati</taxon>
        <taxon>Bacillota</taxon>
        <taxon>Bacilli</taxon>
        <taxon>Lactobacillales</taxon>
        <taxon>Lactobacillaceae</taxon>
        <taxon>Secundilactobacillus</taxon>
    </lineage>
</organism>
<keyword evidence="3" id="KW-1185">Reference proteome</keyword>
<evidence type="ECO:0000313" key="3">
    <source>
        <dbReference type="Proteomes" id="UP000466388"/>
    </source>
</evidence>
<evidence type="ECO:0000256" key="1">
    <source>
        <dbReference type="SAM" id="MobiDB-lite"/>
    </source>
</evidence>
<dbReference type="EMBL" id="WNJO01000006">
    <property type="protein sequence ID" value="MTV82295.1"/>
    <property type="molecule type" value="Genomic_DNA"/>
</dbReference>
<dbReference type="Proteomes" id="UP000466388">
    <property type="component" value="Unassembled WGS sequence"/>
</dbReference>
<evidence type="ECO:0000313" key="2">
    <source>
        <dbReference type="EMBL" id="MTV82295.1"/>
    </source>
</evidence>
<reference evidence="2 3" key="1">
    <citation type="submission" date="2019-11" db="EMBL/GenBank/DDBJ databases">
        <title>Lactobacillus sp. nov. CRM56-3, isolated from fermented tea leaves.</title>
        <authorList>
            <person name="Phuengjayaem S."/>
            <person name="Tanasupawat S."/>
        </authorList>
    </citation>
    <scope>NUCLEOTIDE SEQUENCE [LARGE SCALE GENOMIC DNA]</scope>
    <source>
        <strain evidence="2 3">CRM56-3</strain>
    </source>
</reference>
<protein>
    <submittedName>
        <fullName evidence="2">Uncharacterized protein</fullName>
    </submittedName>
</protein>
<accession>A0A7X2XVH3</accession>
<dbReference type="RefSeq" id="WP_155431570.1">
    <property type="nucleotide sequence ID" value="NZ_WNJO01000006.1"/>
</dbReference>
<sequence length="86" mass="10294">MKKLFDRHQVSFSSEKRHLSIHTPRQREPRQARVSKVPSALKTATPRTHFHQRQNRVKGAQPHQQKVHRRFGRGNIERPFYDPHLL</sequence>
<name>A0A7X2XVH3_9LACO</name>
<gene>
    <name evidence="2" type="ORF">GM612_06470</name>
</gene>
<comment type="caution">
    <text evidence="2">The sequence shown here is derived from an EMBL/GenBank/DDBJ whole genome shotgun (WGS) entry which is preliminary data.</text>
</comment>
<dbReference type="AlphaFoldDB" id="A0A7X2XVH3"/>
<feature type="region of interest" description="Disordered" evidence="1">
    <location>
        <begin position="1"/>
        <end position="86"/>
    </location>
</feature>
<proteinExistence type="predicted"/>
<feature type="compositionally biased region" description="Basic and acidic residues" evidence="1">
    <location>
        <begin position="1"/>
        <end position="18"/>
    </location>
</feature>
<feature type="compositionally biased region" description="Basic and acidic residues" evidence="1">
    <location>
        <begin position="75"/>
        <end position="86"/>
    </location>
</feature>